<protein>
    <submittedName>
        <fullName evidence="2">Uncharacterized protein</fullName>
    </submittedName>
</protein>
<evidence type="ECO:0000256" key="1">
    <source>
        <dbReference type="SAM" id="MobiDB-lite"/>
    </source>
</evidence>
<keyword evidence="3" id="KW-1185">Reference proteome</keyword>
<sequence length="389" mass="42460">MAFHRRVSLAAIPWFSSCIAYTLLRDRELERIAELSSQLATAGFVEVQGVPPQEKRRAWERVVGPSMEEHWRSKFEFDLPSRTWPRPPTGKVYSATSTETFPGLPRLAARSYEAQAVLAHFVDPGLGLAHFGERTHPLLKLLVSPLWLLSERFAPDPAGSVALRGEDQSWHITSFPDEGSRRGAPKPANAHFDGGRNSCYTRAGVPGHEGEEPRARLIRFALKQLAILFYCETPGELGPEHGATGVYGGSHRAMYEAAGRSARRGENVEWPRHVRAVRALYGEGGEAAGDLEQPVLREGKMILVLGTLVHTACWGQELMEGGVRVIQNAKVHAESAEDEKRLVELLLGGHGGADGGLMKCLGLSGGGGAGGKEQRHADIYGELVGDRDR</sequence>
<gene>
    <name evidence="2" type="ORF">TeGR_g9979</name>
</gene>
<evidence type="ECO:0000313" key="3">
    <source>
        <dbReference type="Proteomes" id="UP001165060"/>
    </source>
</evidence>
<proteinExistence type="predicted"/>
<dbReference type="PROSITE" id="PS51257">
    <property type="entry name" value="PROKAR_LIPOPROTEIN"/>
    <property type="match status" value="1"/>
</dbReference>
<dbReference type="EMBL" id="BRYB01001879">
    <property type="protein sequence ID" value="GMI35495.1"/>
    <property type="molecule type" value="Genomic_DNA"/>
</dbReference>
<evidence type="ECO:0000313" key="2">
    <source>
        <dbReference type="EMBL" id="GMI35495.1"/>
    </source>
</evidence>
<dbReference type="Proteomes" id="UP001165060">
    <property type="component" value="Unassembled WGS sequence"/>
</dbReference>
<comment type="caution">
    <text evidence="2">The sequence shown here is derived from an EMBL/GenBank/DDBJ whole genome shotgun (WGS) entry which is preliminary data.</text>
</comment>
<feature type="region of interest" description="Disordered" evidence="1">
    <location>
        <begin position="175"/>
        <end position="195"/>
    </location>
</feature>
<accession>A0ABQ6MYR4</accession>
<name>A0ABQ6MYR4_9STRA</name>
<organism evidence="2 3">
    <name type="scientific">Tetraparma gracilis</name>
    <dbReference type="NCBI Taxonomy" id="2962635"/>
    <lineage>
        <taxon>Eukaryota</taxon>
        <taxon>Sar</taxon>
        <taxon>Stramenopiles</taxon>
        <taxon>Ochrophyta</taxon>
        <taxon>Bolidophyceae</taxon>
        <taxon>Parmales</taxon>
        <taxon>Triparmaceae</taxon>
        <taxon>Tetraparma</taxon>
    </lineage>
</organism>
<reference evidence="2 3" key="1">
    <citation type="journal article" date="2023" name="Commun. Biol.">
        <title>Genome analysis of Parmales, the sister group of diatoms, reveals the evolutionary specialization of diatoms from phago-mixotrophs to photoautotrophs.</title>
        <authorList>
            <person name="Ban H."/>
            <person name="Sato S."/>
            <person name="Yoshikawa S."/>
            <person name="Yamada K."/>
            <person name="Nakamura Y."/>
            <person name="Ichinomiya M."/>
            <person name="Sato N."/>
            <person name="Blanc-Mathieu R."/>
            <person name="Endo H."/>
            <person name="Kuwata A."/>
            <person name="Ogata H."/>
        </authorList>
    </citation>
    <scope>NUCLEOTIDE SEQUENCE [LARGE SCALE GENOMIC DNA]</scope>
</reference>